<evidence type="ECO:0000313" key="4">
    <source>
        <dbReference type="Proteomes" id="UP001304243"/>
    </source>
</evidence>
<dbReference type="NCBIfam" id="NF033545">
    <property type="entry name" value="transpos_IS630"/>
    <property type="match status" value="1"/>
</dbReference>
<feature type="domain" description="Tc1-like transposase DDE" evidence="2">
    <location>
        <begin position="329"/>
        <end position="401"/>
    </location>
</feature>
<proteinExistence type="predicted"/>
<sequence length="437" mass="49876">MASDLRFYNEDGQGHIYDEDGREAMAVDEIPSFRLTKLKILQNFIKHTEVDMSGLSEGYDTTMKDAPKKKDRAAEYTKYTPYQREAYIHYAFEKGLTHDESCRLANVNKYTARKWRAEYKSNPDAGVPEKKTNKTGKQRISQLNEQHKDILIRFYDEKPIATIQDGVEALTNSFEGLTIKKTRVAEFMKNECNLSLKSIARNPVQQNSTKTVEARAAWVAEWVAKGIDYHNNCMFVDESCFNVNMTRGRAWSKKGEPAIEETPSTKAVSKTALGAVSSAGVVNVSIREAGNVKRKVAGATKRKAPEDWLNLPKGTTGNHFMQSAVDTVDIMDQFPEMRGYHIVTDNAPIHVHNIVDPIIIRREYIPVYLPPYSPELNSIEQLWKDLKDYVKRDKLEDNETLTSRMMDACEKVTLQNIRNYIQHSINILPKCLNKEPI</sequence>
<evidence type="ECO:0000256" key="1">
    <source>
        <dbReference type="SAM" id="MobiDB-lite"/>
    </source>
</evidence>
<dbReference type="GO" id="GO:0004803">
    <property type="term" value="F:transposase activity"/>
    <property type="evidence" value="ECO:0007669"/>
    <property type="project" value="InterPro"/>
</dbReference>
<gene>
    <name evidence="3" type="primary">CDC4_2</name>
    <name evidence="3" type="ORF">ATC70_005213</name>
</gene>
<organism evidence="3 4">
    <name type="scientific">Mucor velutinosus</name>
    <dbReference type="NCBI Taxonomy" id="708070"/>
    <lineage>
        <taxon>Eukaryota</taxon>
        <taxon>Fungi</taxon>
        <taxon>Fungi incertae sedis</taxon>
        <taxon>Mucoromycota</taxon>
        <taxon>Mucoromycotina</taxon>
        <taxon>Mucoromycetes</taxon>
        <taxon>Mucorales</taxon>
        <taxon>Mucorineae</taxon>
        <taxon>Mucoraceae</taxon>
        <taxon>Mucor</taxon>
    </lineage>
</organism>
<evidence type="ECO:0000313" key="3">
    <source>
        <dbReference type="EMBL" id="KAK4510780.1"/>
    </source>
</evidence>
<dbReference type="RefSeq" id="XP_064677446.1">
    <property type="nucleotide sequence ID" value="XM_064824510.1"/>
</dbReference>
<dbReference type="PANTHER" id="PTHR46564">
    <property type="entry name" value="TRANSPOSASE"/>
    <property type="match status" value="1"/>
</dbReference>
<dbReference type="Pfam" id="PF01527">
    <property type="entry name" value="HTH_Tnp_1"/>
    <property type="match status" value="1"/>
</dbReference>
<dbReference type="InterPro" id="IPR036397">
    <property type="entry name" value="RNaseH_sf"/>
</dbReference>
<keyword evidence="4" id="KW-1185">Reference proteome</keyword>
<feature type="region of interest" description="Disordered" evidence="1">
    <location>
        <begin position="121"/>
        <end position="142"/>
    </location>
</feature>
<keyword evidence="3" id="KW-0436">Ligase</keyword>
<comment type="caution">
    <text evidence="3">The sequence shown here is derived from an EMBL/GenBank/DDBJ whole genome shotgun (WGS) entry which is preliminary data.</text>
</comment>
<dbReference type="Pfam" id="PF13358">
    <property type="entry name" value="DDE_3"/>
    <property type="match status" value="1"/>
</dbReference>
<evidence type="ECO:0000259" key="2">
    <source>
        <dbReference type="Pfam" id="PF13358"/>
    </source>
</evidence>
<reference evidence="3 4" key="1">
    <citation type="submission" date="2022-11" db="EMBL/GenBank/DDBJ databases">
        <title>Mucor velutinosus strain NIH1002 WGS.</title>
        <authorList>
            <person name="Subramanian P."/>
            <person name="Mullikin J.C."/>
            <person name="Segre J.A."/>
            <person name="Zelazny A.M."/>
        </authorList>
    </citation>
    <scope>NUCLEOTIDE SEQUENCE [LARGE SCALE GENOMIC DNA]</scope>
    <source>
        <strain evidence="3 4">NIH1002</strain>
    </source>
</reference>
<feature type="compositionally biased region" description="Basic and acidic residues" evidence="1">
    <location>
        <begin position="121"/>
        <end position="132"/>
    </location>
</feature>
<dbReference type="GO" id="GO:0003677">
    <property type="term" value="F:DNA binding"/>
    <property type="evidence" value="ECO:0007669"/>
    <property type="project" value="InterPro"/>
</dbReference>
<dbReference type="InterPro" id="IPR047655">
    <property type="entry name" value="Transpos_IS630-like"/>
</dbReference>
<dbReference type="InterPro" id="IPR002514">
    <property type="entry name" value="Transposase_8"/>
</dbReference>
<dbReference type="Gene3D" id="3.30.420.10">
    <property type="entry name" value="Ribonuclease H-like superfamily/Ribonuclease H"/>
    <property type="match status" value="1"/>
</dbReference>
<dbReference type="AlphaFoldDB" id="A0AAN7DA99"/>
<dbReference type="EMBL" id="JASEJX010000033">
    <property type="protein sequence ID" value="KAK4510780.1"/>
    <property type="molecule type" value="Genomic_DNA"/>
</dbReference>
<protein>
    <submittedName>
        <fullName evidence="3">SCF ubiquitin ligase complex subunit cdc4</fullName>
    </submittedName>
</protein>
<dbReference type="GO" id="GO:0006313">
    <property type="term" value="P:DNA transposition"/>
    <property type="evidence" value="ECO:0007669"/>
    <property type="project" value="InterPro"/>
</dbReference>
<dbReference type="SUPFAM" id="SSF46689">
    <property type="entry name" value="Homeodomain-like"/>
    <property type="match status" value="1"/>
</dbReference>
<dbReference type="GO" id="GO:0016874">
    <property type="term" value="F:ligase activity"/>
    <property type="evidence" value="ECO:0007669"/>
    <property type="project" value="UniProtKB-KW"/>
</dbReference>
<name>A0AAN7DA99_9FUNG</name>
<dbReference type="PANTHER" id="PTHR46564:SF1">
    <property type="entry name" value="TRANSPOSASE"/>
    <property type="match status" value="1"/>
</dbReference>
<dbReference type="Proteomes" id="UP001304243">
    <property type="component" value="Unassembled WGS sequence"/>
</dbReference>
<dbReference type="InterPro" id="IPR009057">
    <property type="entry name" value="Homeodomain-like_sf"/>
</dbReference>
<dbReference type="InterPro" id="IPR038717">
    <property type="entry name" value="Tc1-like_DDE_dom"/>
</dbReference>
<accession>A0AAN7DA99</accession>
<dbReference type="GeneID" id="89948899"/>